<feature type="chain" id="PRO_5013868745" description="SHSP domain-containing protein" evidence="4">
    <location>
        <begin position="22"/>
        <end position="141"/>
    </location>
</feature>
<evidence type="ECO:0000256" key="1">
    <source>
        <dbReference type="ARBA" id="ARBA00023016"/>
    </source>
</evidence>
<keyword evidence="7" id="KW-1185">Reference proteome</keyword>
<dbReference type="InterPro" id="IPR002068">
    <property type="entry name" value="A-crystallin/Hsp20_dom"/>
</dbReference>
<evidence type="ECO:0000256" key="3">
    <source>
        <dbReference type="RuleBase" id="RU003616"/>
    </source>
</evidence>
<proteinExistence type="inferred from homology"/>
<dbReference type="SUPFAM" id="SSF49764">
    <property type="entry name" value="HSP20-like chaperones"/>
    <property type="match status" value="1"/>
</dbReference>
<organism evidence="6 7">
    <name type="scientific">Aquilegia coerulea</name>
    <name type="common">Rocky mountain columbine</name>
    <dbReference type="NCBI Taxonomy" id="218851"/>
    <lineage>
        <taxon>Eukaryota</taxon>
        <taxon>Viridiplantae</taxon>
        <taxon>Streptophyta</taxon>
        <taxon>Embryophyta</taxon>
        <taxon>Tracheophyta</taxon>
        <taxon>Spermatophyta</taxon>
        <taxon>Magnoliopsida</taxon>
        <taxon>Ranunculales</taxon>
        <taxon>Ranunculaceae</taxon>
        <taxon>Thalictroideae</taxon>
        <taxon>Aquilegia</taxon>
    </lineage>
</organism>
<gene>
    <name evidence="6" type="ORF">AQUCO_10200006v1</name>
</gene>
<name>A0A2G5C3S6_AQUCA</name>
<protein>
    <recommendedName>
        <fullName evidence="5">SHSP domain-containing protein</fullName>
    </recommendedName>
</protein>
<evidence type="ECO:0000259" key="5">
    <source>
        <dbReference type="PROSITE" id="PS01031"/>
    </source>
</evidence>
<dbReference type="EMBL" id="KZ305118">
    <property type="protein sequence ID" value="PIA25939.1"/>
    <property type="molecule type" value="Genomic_DNA"/>
</dbReference>
<dbReference type="Pfam" id="PF00011">
    <property type="entry name" value="HSP20"/>
    <property type="match status" value="1"/>
</dbReference>
<keyword evidence="4" id="KW-0732">Signal</keyword>
<dbReference type="OrthoDB" id="1874602at2759"/>
<feature type="domain" description="SHSP" evidence="5">
    <location>
        <begin position="44"/>
        <end position="141"/>
    </location>
</feature>
<evidence type="ECO:0000256" key="4">
    <source>
        <dbReference type="SAM" id="SignalP"/>
    </source>
</evidence>
<dbReference type="PROSITE" id="PS01031">
    <property type="entry name" value="SHSP"/>
    <property type="match status" value="1"/>
</dbReference>
<dbReference type="PANTHER" id="PTHR11527">
    <property type="entry name" value="HEAT-SHOCK PROTEIN 20 FAMILY MEMBER"/>
    <property type="match status" value="1"/>
</dbReference>
<dbReference type="InParanoid" id="A0A2G5C3S6"/>
<feature type="signal peptide" evidence="4">
    <location>
        <begin position="1"/>
        <end position="21"/>
    </location>
</feature>
<comment type="similarity">
    <text evidence="2 3">Belongs to the small heat shock protein (HSP20) family.</text>
</comment>
<dbReference type="InterPro" id="IPR031107">
    <property type="entry name" value="Small_HSP"/>
</dbReference>
<dbReference type="InterPro" id="IPR008978">
    <property type="entry name" value="HSP20-like_chaperone"/>
</dbReference>
<accession>A0A2G5C3S6</accession>
<evidence type="ECO:0000313" key="6">
    <source>
        <dbReference type="EMBL" id="PIA25939.1"/>
    </source>
</evidence>
<evidence type="ECO:0000256" key="2">
    <source>
        <dbReference type="PROSITE-ProRule" id="PRU00285"/>
    </source>
</evidence>
<reference evidence="6 7" key="1">
    <citation type="submission" date="2017-09" db="EMBL/GenBank/DDBJ databases">
        <title>WGS assembly of Aquilegia coerulea Goldsmith.</title>
        <authorList>
            <person name="Hodges S."/>
            <person name="Kramer E."/>
            <person name="Nordborg M."/>
            <person name="Tomkins J."/>
            <person name="Borevitz J."/>
            <person name="Derieg N."/>
            <person name="Yan J."/>
            <person name="Mihaltcheva S."/>
            <person name="Hayes R.D."/>
            <person name="Rokhsar D."/>
        </authorList>
    </citation>
    <scope>NUCLEOTIDE SEQUENCE [LARGE SCALE GENOMIC DNA]</scope>
    <source>
        <strain evidence="7">cv. Goldsmith</strain>
    </source>
</reference>
<dbReference type="Gene3D" id="2.60.40.790">
    <property type="match status" value="1"/>
</dbReference>
<evidence type="ECO:0000313" key="7">
    <source>
        <dbReference type="Proteomes" id="UP000230069"/>
    </source>
</evidence>
<dbReference type="Proteomes" id="UP000230069">
    <property type="component" value="Unassembled WGS sequence"/>
</dbReference>
<sequence>MGKLIVCFLICVVELSLHVVSYHGSRRHLLEPYTPAHINGSTETYSNEVNVTSQCTETANAYVYTLQVPGFNKEDVMVETETGILRIKGMNKKYEKTASEVHWSYGHFWKQFVLANDAEVNDIQTNFMNGVLTVTVGKRHH</sequence>
<keyword evidence="1" id="KW-0346">Stress response</keyword>
<dbReference type="AlphaFoldDB" id="A0A2G5C3S6"/>